<dbReference type="GO" id="GO:0071031">
    <property type="term" value="P:nuclear mRNA surveillance of mRNA 3'-end processing"/>
    <property type="evidence" value="ECO:0007669"/>
    <property type="project" value="TreeGrafter"/>
</dbReference>
<evidence type="ECO:0000256" key="4">
    <source>
        <dbReference type="ARBA" id="ARBA00022722"/>
    </source>
</evidence>
<keyword evidence="8" id="KW-0694">RNA-binding</keyword>
<organism evidence="14 15">
    <name type="scientific">Ridgeia piscesae</name>
    <name type="common">Tubeworm</name>
    <dbReference type="NCBI Taxonomy" id="27915"/>
    <lineage>
        <taxon>Eukaryota</taxon>
        <taxon>Metazoa</taxon>
        <taxon>Spiralia</taxon>
        <taxon>Lophotrochozoa</taxon>
        <taxon>Annelida</taxon>
        <taxon>Polychaeta</taxon>
        <taxon>Sedentaria</taxon>
        <taxon>Canalipalpata</taxon>
        <taxon>Sabellida</taxon>
        <taxon>Siboglinidae</taxon>
        <taxon>Ridgeia</taxon>
    </lineage>
</organism>
<dbReference type="SUPFAM" id="SSF50249">
    <property type="entry name" value="Nucleic acid-binding proteins"/>
    <property type="match status" value="3"/>
</dbReference>
<evidence type="ECO:0000256" key="8">
    <source>
        <dbReference type="ARBA" id="ARBA00022884"/>
    </source>
</evidence>
<reference evidence="14" key="1">
    <citation type="journal article" date="2023" name="Mol. Biol. Evol.">
        <title>Third-Generation Sequencing Reveals the Adaptive Role of the Epigenome in Three Deep-Sea Polychaetes.</title>
        <authorList>
            <person name="Perez M."/>
            <person name="Aroh O."/>
            <person name="Sun Y."/>
            <person name="Lan Y."/>
            <person name="Juniper S.K."/>
            <person name="Young C.R."/>
            <person name="Angers B."/>
            <person name="Qian P.Y."/>
        </authorList>
    </citation>
    <scope>NUCLEOTIDE SEQUENCE</scope>
    <source>
        <strain evidence="14">R07B-5</strain>
    </source>
</reference>
<dbReference type="PROSITE" id="PS01175">
    <property type="entry name" value="RIBONUCLEASE_II"/>
    <property type="match status" value="1"/>
</dbReference>
<evidence type="ECO:0000313" key="14">
    <source>
        <dbReference type="EMBL" id="KAK2185620.1"/>
    </source>
</evidence>
<dbReference type="Pfam" id="PF00773">
    <property type="entry name" value="RNB"/>
    <property type="match status" value="1"/>
</dbReference>
<feature type="domain" description="RNB" evidence="13">
    <location>
        <begin position="355"/>
        <end position="687"/>
    </location>
</feature>
<dbReference type="InterPro" id="IPR022966">
    <property type="entry name" value="RNase_II/R_CS"/>
</dbReference>
<dbReference type="Pfam" id="PF17215">
    <property type="entry name" value="Rrp44_S1"/>
    <property type="match status" value="1"/>
</dbReference>
<gene>
    <name evidence="14" type="ORF">NP493_229g01009</name>
</gene>
<dbReference type="Pfam" id="PF13638">
    <property type="entry name" value="PIN_4"/>
    <property type="match status" value="1"/>
</dbReference>
<keyword evidence="3" id="KW-0698">rRNA processing</keyword>
<keyword evidence="5" id="KW-0378">Hydrolase</keyword>
<name>A0AAD9P038_RIDPI</name>
<dbReference type="SUPFAM" id="SSF88723">
    <property type="entry name" value="PIN domain-like"/>
    <property type="match status" value="1"/>
</dbReference>
<proteinExistence type="inferred from homology"/>
<evidence type="ECO:0000256" key="7">
    <source>
        <dbReference type="ARBA" id="ARBA00022839"/>
    </source>
</evidence>
<dbReference type="GO" id="GO:0000176">
    <property type="term" value="C:nuclear exosome (RNase complex)"/>
    <property type="evidence" value="ECO:0007669"/>
    <property type="project" value="TreeGrafter"/>
</dbReference>
<dbReference type="AlphaFoldDB" id="A0AAD9P038"/>
<dbReference type="FunFam" id="2.40.50.140:FF:000125">
    <property type="entry name" value="exosome complex exonuclease RRP44 isoform X1"/>
    <property type="match status" value="1"/>
</dbReference>
<dbReference type="InterPro" id="IPR012340">
    <property type="entry name" value="NA-bd_OB-fold"/>
</dbReference>
<dbReference type="Proteomes" id="UP001209878">
    <property type="component" value="Unassembled WGS sequence"/>
</dbReference>
<dbReference type="InterPro" id="IPR001900">
    <property type="entry name" value="RNase_II/R"/>
</dbReference>
<dbReference type="InterPro" id="IPR050180">
    <property type="entry name" value="RNR_Ribonuclease"/>
</dbReference>
<evidence type="ECO:0000259" key="13">
    <source>
        <dbReference type="SMART" id="SM00955"/>
    </source>
</evidence>
<dbReference type="CDD" id="cd09862">
    <property type="entry name" value="PIN_Rrp44-like"/>
    <property type="match status" value="1"/>
</dbReference>
<dbReference type="Gene3D" id="2.40.50.140">
    <property type="entry name" value="Nucleic acid-binding proteins"/>
    <property type="match status" value="1"/>
</dbReference>
<sequence length="843" mass="94901">MSSCTRFDTVVPLHYKRVKDCCTISDKHFYTFVNEFHKDTYVEREPGESSNDRNDRAIRTAAKWYQKHLQLCAEDAGIANEMKVVLLTNDTDNRNKAKAEGIMAYTVHEYVKSLKGSADLIDRLAGLDSKPRGLKSGRYLQGTFQASRENYLEANVSVASREEMVFIQGHKNLNRGMQEDVVAIEMLPESEWSCPSSMILEDVEEKADEETDQEDAIVKTKAAKGPKLPSGRIVGVIKRKWRQYCGILQKSVLPGGTRHLFIPAERRIPKIRIETRQAAALEGQRIVVVIDSWPRNSRYPQGHYVRKLGAIGDKDTENEVLLLEHDIPHSTFSEAVLACLPELPWVITDEDLAKRTDLRSVSICSVDPPGCTDIDDALHAFKLDNGNYEVGVHIADVSHFIRNGTAIDREAQNRATTVYLIDKRIDMVPELLSSNLCSLRGNEDRFAMTVIWEMTPNAKIVKTSFMKSIIRSKAALTYAEAQMRIDDPTLTDDVTKSLRILNSLAKILKQGRIEKGALTLASSEVRFHIDSETHDPIDVQTKELRETNSMVEEFMLLANISVAEKILAEFPDCALLRRHPAPPVSNFDPLVTIAKAKGFTMKVSTGKDLADSLELAHIPSNPYFNTMLRILTTRCMMQAVYFCTGMVAPSEFFHYGLAAPIYTHFTSPIRRYSDIIVHRLLAVSIGADASYPELLDKNKTQHCSYNLNFRHRMAQYAGRASVGLHTQLFFKNRTVDEEGYILFVRKNAIQILIPKFGLEGTVYLVEQKGASLFTYNEEENTQTADGVTLSVFDPVTVQISIDRSNIQHQKLRLQLVRPVISGFSVEPQPVTSSAPPTKKIRSK</sequence>
<keyword evidence="15" id="KW-1185">Reference proteome</keyword>
<dbReference type="GO" id="GO:0004519">
    <property type="term" value="F:endonuclease activity"/>
    <property type="evidence" value="ECO:0007669"/>
    <property type="project" value="TreeGrafter"/>
</dbReference>
<dbReference type="Gene3D" id="2.40.50.700">
    <property type="match status" value="1"/>
</dbReference>
<dbReference type="InterPro" id="IPR033771">
    <property type="entry name" value="Rrp44_CSD1"/>
</dbReference>
<evidence type="ECO:0000256" key="9">
    <source>
        <dbReference type="ARBA" id="ARBA00023242"/>
    </source>
</evidence>
<dbReference type="EMBL" id="JAODUO010000228">
    <property type="protein sequence ID" value="KAK2185620.1"/>
    <property type="molecule type" value="Genomic_DNA"/>
</dbReference>
<evidence type="ECO:0000256" key="12">
    <source>
        <dbReference type="RuleBase" id="RU003901"/>
    </source>
</evidence>
<dbReference type="Gene3D" id="2.40.50.690">
    <property type="match status" value="1"/>
</dbReference>
<dbReference type="InterPro" id="IPR041505">
    <property type="entry name" value="Dis3_CSD2"/>
</dbReference>
<dbReference type="GO" id="GO:0006364">
    <property type="term" value="P:rRNA processing"/>
    <property type="evidence" value="ECO:0007669"/>
    <property type="project" value="UniProtKB-KW"/>
</dbReference>
<comment type="subcellular location">
    <subcellularLocation>
        <location evidence="1">Nucleus</location>
    </subcellularLocation>
</comment>
<evidence type="ECO:0000256" key="2">
    <source>
        <dbReference type="ARBA" id="ARBA00005785"/>
    </source>
</evidence>
<dbReference type="Pfam" id="PF17849">
    <property type="entry name" value="OB_Dis3"/>
    <property type="match status" value="1"/>
</dbReference>
<evidence type="ECO:0000256" key="3">
    <source>
        <dbReference type="ARBA" id="ARBA00022552"/>
    </source>
</evidence>
<dbReference type="GO" id="GO:0003723">
    <property type="term" value="F:RNA binding"/>
    <property type="evidence" value="ECO:0007669"/>
    <property type="project" value="UniProtKB-KW"/>
</dbReference>
<keyword evidence="7" id="KW-0269">Exonuclease</keyword>
<keyword evidence="4" id="KW-0540">Nuclease</keyword>
<evidence type="ECO:0000256" key="10">
    <source>
        <dbReference type="ARBA" id="ARBA00077221"/>
    </source>
</evidence>
<comment type="similarity">
    <text evidence="2 12">Belongs to the RNR ribonuclease family.</text>
</comment>
<dbReference type="GO" id="GO:0000177">
    <property type="term" value="C:cytoplasmic exosome (RNase complex)"/>
    <property type="evidence" value="ECO:0007669"/>
    <property type="project" value="TreeGrafter"/>
</dbReference>
<dbReference type="GO" id="GO:0000175">
    <property type="term" value="F:3'-5'-RNA exonuclease activity"/>
    <property type="evidence" value="ECO:0007669"/>
    <property type="project" value="UniProtKB-ARBA"/>
</dbReference>
<comment type="caution">
    <text evidence="14">The sequence shown here is derived from an EMBL/GenBank/DDBJ whole genome shotgun (WGS) entry which is preliminary data.</text>
</comment>
<evidence type="ECO:0000256" key="6">
    <source>
        <dbReference type="ARBA" id="ARBA00022835"/>
    </source>
</evidence>
<dbReference type="SMART" id="SM00955">
    <property type="entry name" value="RNB"/>
    <property type="match status" value="1"/>
</dbReference>
<evidence type="ECO:0000313" key="15">
    <source>
        <dbReference type="Proteomes" id="UP001209878"/>
    </source>
</evidence>
<keyword evidence="9" id="KW-0539">Nucleus</keyword>
<dbReference type="GO" id="GO:0016075">
    <property type="term" value="P:rRNA catabolic process"/>
    <property type="evidence" value="ECO:0007669"/>
    <property type="project" value="TreeGrafter"/>
</dbReference>
<evidence type="ECO:0000256" key="11">
    <source>
        <dbReference type="ARBA" id="ARBA00077930"/>
    </source>
</evidence>
<dbReference type="InterPro" id="IPR033770">
    <property type="entry name" value="RRP44_S1"/>
</dbReference>
<evidence type="ECO:0000256" key="5">
    <source>
        <dbReference type="ARBA" id="ARBA00022801"/>
    </source>
</evidence>
<dbReference type="InterPro" id="IPR029060">
    <property type="entry name" value="PIN-like_dom_sf"/>
</dbReference>
<dbReference type="FunFam" id="2.40.50.700:FF:000001">
    <property type="entry name" value="Exosome complex exonuclease exoribonuclease (Rrp44)"/>
    <property type="match status" value="1"/>
</dbReference>
<dbReference type="InterPro" id="IPR002716">
    <property type="entry name" value="PIN_dom"/>
</dbReference>
<keyword evidence="6" id="KW-0271">Exosome</keyword>
<accession>A0AAD9P038</accession>
<dbReference type="Gene3D" id="3.40.50.1010">
    <property type="entry name" value="5'-nuclease"/>
    <property type="match status" value="1"/>
</dbReference>
<evidence type="ECO:0000256" key="1">
    <source>
        <dbReference type="ARBA" id="ARBA00004123"/>
    </source>
</evidence>
<dbReference type="Pfam" id="PF17216">
    <property type="entry name" value="Rrp44_CSD1"/>
    <property type="match status" value="1"/>
</dbReference>
<dbReference type="PANTHER" id="PTHR23355">
    <property type="entry name" value="RIBONUCLEASE"/>
    <property type="match status" value="1"/>
</dbReference>
<protein>
    <recommendedName>
        <fullName evidence="10">Protein DIS3 homolog</fullName>
    </recommendedName>
    <alternativeName>
        <fullName evidence="11">Ribosomal RNA-processing protein 44</fullName>
    </alternativeName>
</protein>
<dbReference type="PANTHER" id="PTHR23355:SF35">
    <property type="entry name" value="EXOSOME COMPLEX EXONUCLEASE RRP44"/>
    <property type="match status" value="1"/>
</dbReference>